<protein>
    <submittedName>
        <fullName evidence="1">Uncharacterized protein</fullName>
    </submittedName>
</protein>
<reference evidence="2" key="1">
    <citation type="journal article" date="2011" name="Science">
        <title>The plant cell wall-decomposing machinery underlies the functional diversity of forest fungi.</title>
        <authorList>
            <person name="Eastwood D.C."/>
            <person name="Floudas D."/>
            <person name="Binder M."/>
            <person name="Majcherczyk A."/>
            <person name="Schneider P."/>
            <person name="Aerts A."/>
            <person name="Asiegbu F.O."/>
            <person name="Baker S.E."/>
            <person name="Barry K."/>
            <person name="Bendiksby M."/>
            <person name="Blumentritt M."/>
            <person name="Coutinho P.M."/>
            <person name="Cullen D."/>
            <person name="de Vries R.P."/>
            <person name="Gathman A."/>
            <person name="Goodell B."/>
            <person name="Henrissat B."/>
            <person name="Ihrmark K."/>
            <person name="Kauserud H."/>
            <person name="Kohler A."/>
            <person name="LaButti K."/>
            <person name="Lapidus A."/>
            <person name="Lavin J.L."/>
            <person name="Lee Y.-H."/>
            <person name="Lindquist E."/>
            <person name="Lilly W."/>
            <person name="Lucas S."/>
            <person name="Morin E."/>
            <person name="Murat C."/>
            <person name="Oguiza J.A."/>
            <person name="Park J."/>
            <person name="Pisabarro A.G."/>
            <person name="Riley R."/>
            <person name="Rosling A."/>
            <person name="Salamov A."/>
            <person name="Schmidt O."/>
            <person name="Schmutz J."/>
            <person name="Skrede I."/>
            <person name="Stenlid J."/>
            <person name="Wiebenga A."/>
            <person name="Xie X."/>
            <person name="Kuees U."/>
            <person name="Hibbett D.S."/>
            <person name="Hoffmeister D."/>
            <person name="Hoegberg N."/>
            <person name="Martin F."/>
            <person name="Grigoriev I.V."/>
            <person name="Watkinson S.C."/>
        </authorList>
    </citation>
    <scope>NUCLEOTIDE SEQUENCE [LARGE SCALE GENOMIC DNA]</scope>
    <source>
        <strain evidence="2">strain S7.3</strain>
    </source>
</reference>
<dbReference type="AlphaFoldDB" id="F8QAS5"/>
<keyword evidence="2" id="KW-1185">Reference proteome</keyword>
<proteinExistence type="predicted"/>
<dbReference type="EMBL" id="GL945488">
    <property type="protein sequence ID" value="EGN94311.1"/>
    <property type="molecule type" value="Genomic_DNA"/>
</dbReference>
<dbReference type="InParanoid" id="F8QAS5"/>
<dbReference type="HOGENOM" id="CLU_2980492_0_0_1"/>
<sequence length="58" mass="6275">MLRIFWGTSAWLSKRSCGITLTIRAIIGHLPERGLLGNTKRKAPSSPASSLQTLLVAV</sequence>
<dbReference type="Proteomes" id="UP000008063">
    <property type="component" value="Unassembled WGS sequence"/>
</dbReference>
<accession>F8QAS5</accession>
<gene>
    <name evidence="1" type="ORF">SERLA73DRAFT_77731</name>
</gene>
<evidence type="ECO:0000313" key="1">
    <source>
        <dbReference type="EMBL" id="EGN94311.1"/>
    </source>
</evidence>
<name>F8QAS5_SERL3</name>
<evidence type="ECO:0000313" key="2">
    <source>
        <dbReference type="Proteomes" id="UP000008063"/>
    </source>
</evidence>
<organism evidence="2">
    <name type="scientific">Serpula lacrymans var. lacrymans (strain S7.3)</name>
    <name type="common">Dry rot fungus</name>
    <dbReference type="NCBI Taxonomy" id="936435"/>
    <lineage>
        <taxon>Eukaryota</taxon>
        <taxon>Fungi</taxon>
        <taxon>Dikarya</taxon>
        <taxon>Basidiomycota</taxon>
        <taxon>Agaricomycotina</taxon>
        <taxon>Agaricomycetes</taxon>
        <taxon>Agaricomycetidae</taxon>
        <taxon>Boletales</taxon>
        <taxon>Coniophorineae</taxon>
        <taxon>Serpulaceae</taxon>
        <taxon>Serpula</taxon>
    </lineage>
</organism>